<dbReference type="GO" id="GO:0061136">
    <property type="term" value="P:regulation of proteasomal protein catabolic process"/>
    <property type="evidence" value="ECO:0007669"/>
    <property type="project" value="TreeGrafter"/>
</dbReference>
<keyword evidence="3 6" id="KW-0833">Ubl conjugation pathway</keyword>
<feature type="domain" description="USP" evidence="8">
    <location>
        <begin position="127"/>
        <end position="500"/>
    </location>
</feature>
<dbReference type="Proteomes" id="UP000253472">
    <property type="component" value="Unassembled WGS sequence"/>
</dbReference>
<evidence type="ECO:0000259" key="8">
    <source>
        <dbReference type="PROSITE" id="PS50235"/>
    </source>
</evidence>
<evidence type="ECO:0000313" key="10">
    <source>
        <dbReference type="Proteomes" id="UP000253472"/>
    </source>
</evidence>
<dbReference type="InterPro" id="IPR029071">
    <property type="entry name" value="Ubiquitin-like_domsf"/>
</dbReference>
<organism evidence="9 10">
    <name type="scientific">Candida viswanathii</name>
    <dbReference type="NCBI Taxonomy" id="5486"/>
    <lineage>
        <taxon>Eukaryota</taxon>
        <taxon>Fungi</taxon>
        <taxon>Dikarya</taxon>
        <taxon>Ascomycota</taxon>
        <taxon>Saccharomycotina</taxon>
        <taxon>Pichiomycetes</taxon>
        <taxon>Debaryomycetaceae</taxon>
        <taxon>Candida/Lodderomyces clade</taxon>
        <taxon>Candida</taxon>
    </lineage>
</organism>
<proteinExistence type="inferred from homology"/>
<protein>
    <recommendedName>
        <fullName evidence="6">Ubiquitin carboxyl-terminal hydrolase</fullName>
        <ecNumber evidence="6">3.4.19.12</ecNumber>
    </recommendedName>
</protein>
<dbReference type="GO" id="GO:0070628">
    <property type="term" value="F:proteasome binding"/>
    <property type="evidence" value="ECO:0007669"/>
    <property type="project" value="TreeGrafter"/>
</dbReference>
<dbReference type="GO" id="GO:0016579">
    <property type="term" value="P:protein deubiquitination"/>
    <property type="evidence" value="ECO:0007669"/>
    <property type="project" value="InterPro"/>
</dbReference>
<comment type="similarity">
    <text evidence="6">Belongs to the peptidase C19 family.</text>
</comment>
<evidence type="ECO:0000256" key="5">
    <source>
        <dbReference type="ARBA" id="ARBA00022807"/>
    </source>
</evidence>
<evidence type="ECO:0000259" key="7">
    <source>
        <dbReference type="PROSITE" id="PS50053"/>
    </source>
</evidence>
<dbReference type="InterPro" id="IPR001394">
    <property type="entry name" value="Peptidase_C19_UCH"/>
</dbReference>
<dbReference type="Pfam" id="PF00443">
    <property type="entry name" value="UCH"/>
    <property type="match status" value="1"/>
</dbReference>
<dbReference type="GO" id="GO:0043161">
    <property type="term" value="P:proteasome-mediated ubiquitin-dependent protein catabolic process"/>
    <property type="evidence" value="ECO:0007669"/>
    <property type="project" value="InterPro"/>
</dbReference>
<evidence type="ECO:0000313" key="9">
    <source>
        <dbReference type="EMBL" id="RCK55907.1"/>
    </source>
</evidence>
<keyword evidence="5 6" id="KW-0788">Thiol protease</keyword>
<gene>
    <name evidence="9" type="primary">UBP6_0</name>
    <name evidence="9" type="ORF">Cantr_04905</name>
</gene>
<dbReference type="InterPro" id="IPR038765">
    <property type="entry name" value="Papain-like_cys_pep_sf"/>
</dbReference>
<dbReference type="PROSITE" id="PS50053">
    <property type="entry name" value="UBIQUITIN_2"/>
    <property type="match status" value="1"/>
</dbReference>
<name>A0A367XQM2_9ASCO</name>
<dbReference type="OrthoDB" id="333239at2759"/>
<dbReference type="PROSITE" id="PS50235">
    <property type="entry name" value="USP_3"/>
    <property type="match status" value="1"/>
</dbReference>
<evidence type="ECO:0000256" key="4">
    <source>
        <dbReference type="ARBA" id="ARBA00022801"/>
    </source>
</evidence>
<accession>A0A367XQM2</accession>
<dbReference type="SUPFAM" id="SSF54001">
    <property type="entry name" value="Cysteine proteinases"/>
    <property type="match status" value="1"/>
</dbReference>
<dbReference type="Gene3D" id="3.10.20.90">
    <property type="entry name" value="Phosphatidylinositol 3-kinase Catalytic Subunit, Chain A, domain 1"/>
    <property type="match status" value="1"/>
</dbReference>
<dbReference type="InterPro" id="IPR018200">
    <property type="entry name" value="USP_CS"/>
</dbReference>
<evidence type="ECO:0000256" key="2">
    <source>
        <dbReference type="ARBA" id="ARBA00022670"/>
    </source>
</evidence>
<dbReference type="EMBL" id="QLNQ01000029">
    <property type="protein sequence ID" value="RCK55907.1"/>
    <property type="molecule type" value="Genomic_DNA"/>
</dbReference>
<sequence>MGVDSGKIIYKPTTHLPLDVQLTKMAFTVTIKNAGKTFDIELQQDDPGKVLKEKIQELTLIPPERQKILIKGGKLTNDVVVSSLDLKNPVMVLGTPDKNLPSKPVEKQVFLEDLNKNQLIKVSNEPSGLTNLGNTCYLNSSLQALFQMEDIQNKVRDFSFTGSSQTNDNLVLALKTIFLQMSKKHEAVTPSIFLSLFRRSFPQFSEQQNGIYKQQDAEEAFSQILTSLRGALKVDDLFKITFNTETKCLAVPEDVTEGFEEAFKLNCHIDVKTNFLRDGILAGLKETIEKHNDTLNADTDYEITKTITRLPKYLTVHFIRFFWKRDIHKKSKILRRVQFPFELDLAEMLDISIKPEKIANRDTIRKVEKDNLDLIRDFKKAKKDTSLTPLEQQEEDEMKITSIKSKFKDDLATAMPNVNFETTTENPSSVYELNAIITHAGASADGGHYKAYVKDPTDLNGDRWWLFNDDKVSSVNKEKIETLAGGGESDAALLLVYKGLGL</sequence>
<keyword evidence="4 6" id="KW-0378">Hydrolase</keyword>
<evidence type="ECO:0000256" key="6">
    <source>
        <dbReference type="RuleBase" id="RU366025"/>
    </source>
</evidence>
<dbReference type="InterPro" id="IPR000626">
    <property type="entry name" value="Ubiquitin-like_dom"/>
</dbReference>
<dbReference type="PANTHER" id="PTHR43982:SF1">
    <property type="entry name" value="UBIQUITIN CARBOXYL-TERMINAL HYDROLASE 14"/>
    <property type="match status" value="1"/>
</dbReference>
<dbReference type="Pfam" id="PF00240">
    <property type="entry name" value="ubiquitin"/>
    <property type="match status" value="1"/>
</dbReference>
<keyword evidence="2 6" id="KW-0645">Protease</keyword>
<dbReference type="PANTHER" id="PTHR43982">
    <property type="entry name" value="UBIQUITIN CARBOXYL-TERMINAL HYDROLASE"/>
    <property type="match status" value="1"/>
</dbReference>
<dbReference type="AlphaFoldDB" id="A0A367XQM2"/>
<comment type="catalytic activity">
    <reaction evidence="1 6">
        <text>Thiol-dependent hydrolysis of ester, thioester, amide, peptide and isopeptide bonds formed by the C-terminal Gly of ubiquitin (a 76-residue protein attached to proteins as an intracellular targeting signal).</text>
        <dbReference type="EC" id="3.4.19.12"/>
    </reaction>
</comment>
<dbReference type="SMART" id="SM00213">
    <property type="entry name" value="UBQ"/>
    <property type="match status" value="1"/>
</dbReference>
<dbReference type="InterPro" id="IPR044635">
    <property type="entry name" value="UBP14-like"/>
</dbReference>
<dbReference type="CDD" id="cd02657">
    <property type="entry name" value="Peptidase_C19A"/>
    <property type="match status" value="1"/>
</dbReference>
<dbReference type="GO" id="GO:0004843">
    <property type="term" value="F:cysteine-type deubiquitinase activity"/>
    <property type="evidence" value="ECO:0007669"/>
    <property type="project" value="UniProtKB-UniRule"/>
</dbReference>
<reference evidence="9 10" key="1">
    <citation type="submission" date="2018-06" db="EMBL/GenBank/DDBJ databases">
        <title>Whole genome sequencing of Candida tropicalis (genome annotated by CSBL at Korea University).</title>
        <authorList>
            <person name="Ahn J."/>
        </authorList>
    </citation>
    <scope>NUCLEOTIDE SEQUENCE [LARGE SCALE GENOMIC DNA]</scope>
    <source>
        <strain evidence="9 10">ATCC 20962</strain>
    </source>
</reference>
<evidence type="ECO:0000256" key="3">
    <source>
        <dbReference type="ARBA" id="ARBA00022786"/>
    </source>
</evidence>
<dbReference type="Gene3D" id="3.90.70.10">
    <property type="entry name" value="Cysteine proteinases"/>
    <property type="match status" value="1"/>
</dbReference>
<dbReference type="EC" id="3.4.19.12" evidence="6"/>
<dbReference type="STRING" id="5486.A0A367XQM2"/>
<dbReference type="InterPro" id="IPR028889">
    <property type="entry name" value="USP"/>
</dbReference>
<feature type="domain" description="Ubiquitin-like" evidence="7">
    <location>
        <begin position="27"/>
        <end position="92"/>
    </location>
</feature>
<comment type="caution">
    <text evidence="9">The sequence shown here is derived from an EMBL/GenBank/DDBJ whole genome shotgun (WGS) entry which is preliminary data.</text>
</comment>
<evidence type="ECO:0000256" key="1">
    <source>
        <dbReference type="ARBA" id="ARBA00000707"/>
    </source>
</evidence>
<dbReference type="PROSITE" id="PS00973">
    <property type="entry name" value="USP_2"/>
    <property type="match status" value="1"/>
</dbReference>
<dbReference type="PROSITE" id="PS00972">
    <property type="entry name" value="USP_1"/>
    <property type="match status" value="1"/>
</dbReference>
<keyword evidence="10" id="KW-1185">Reference proteome</keyword>
<dbReference type="SUPFAM" id="SSF54236">
    <property type="entry name" value="Ubiquitin-like"/>
    <property type="match status" value="1"/>
</dbReference>